<keyword evidence="8 12" id="KW-0456">Lyase</keyword>
<dbReference type="GO" id="GO:0052856">
    <property type="term" value="F:NAD(P)HX epimerase activity"/>
    <property type="evidence" value="ECO:0007669"/>
    <property type="project" value="TreeGrafter"/>
</dbReference>
<dbReference type="CDD" id="cd01171">
    <property type="entry name" value="YXKO-related"/>
    <property type="match status" value="1"/>
</dbReference>
<evidence type="ECO:0000259" key="14">
    <source>
        <dbReference type="PROSITE" id="PS51383"/>
    </source>
</evidence>
<evidence type="ECO:0000256" key="12">
    <source>
        <dbReference type="HAMAP-Rule" id="MF_01965"/>
    </source>
</evidence>
<accession>A0A368L862</accession>
<evidence type="ECO:0000256" key="8">
    <source>
        <dbReference type="ARBA" id="ARBA00023239"/>
    </source>
</evidence>
<comment type="function">
    <text evidence="12">Catalyzes the dehydration of the S-form of NAD(P)HX at the expense of ADP, which is converted to AMP. Together with NAD(P)HX epimerase, which catalyzes the epimerization of the S- and R-forms, the enzyme allows the repair of both epimers of NAD(P)HX, a damaged form of NAD(P)H that is a result of enzymatic or heat-dependent hydration.</text>
</comment>
<evidence type="ECO:0000256" key="5">
    <source>
        <dbReference type="ARBA" id="ARBA00022840"/>
    </source>
</evidence>
<dbReference type="RefSeq" id="WP_114401944.1">
    <property type="nucleotide sequence ID" value="NZ_QPGB01000001.1"/>
</dbReference>
<dbReference type="OrthoDB" id="9806925at2"/>
<dbReference type="PROSITE" id="PS01049">
    <property type="entry name" value="YJEF_C_1"/>
    <property type="match status" value="1"/>
</dbReference>
<dbReference type="EC" id="4.2.1.136" evidence="12"/>
<proteinExistence type="inferred from homology"/>
<dbReference type="GO" id="GO:0046496">
    <property type="term" value="P:nicotinamide nucleotide metabolic process"/>
    <property type="evidence" value="ECO:0007669"/>
    <property type="project" value="UniProtKB-UniRule"/>
</dbReference>
<evidence type="ECO:0000259" key="15">
    <source>
        <dbReference type="PROSITE" id="PS51385"/>
    </source>
</evidence>
<gene>
    <name evidence="12" type="primary">nnrD</name>
    <name evidence="16" type="ORF">DU000_03585</name>
</gene>
<dbReference type="InterPro" id="IPR017953">
    <property type="entry name" value="Carbohydrate_kinase_pred_CS"/>
</dbReference>
<dbReference type="InterPro" id="IPR004443">
    <property type="entry name" value="YjeF_N_dom"/>
</dbReference>
<dbReference type="InterPro" id="IPR036652">
    <property type="entry name" value="YjeF_N_dom_sf"/>
</dbReference>
<feature type="binding site" evidence="12">
    <location>
        <position position="439"/>
    </location>
    <ligand>
        <name>(6S)-NADPHX</name>
        <dbReference type="ChEBI" id="CHEBI:64076"/>
    </ligand>
</feature>
<comment type="cofactor">
    <cofactor evidence="12">
        <name>Mg(2+)</name>
        <dbReference type="ChEBI" id="CHEBI:18420"/>
    </cofactor>
</comment>
<dbReference type="GO" id="GO:0110051">
    <property type="term" value="P:metabolite repair"/>
    <property type="evidence" value="ECO:0007669"/>
    <property type="project" value="TreeGrafter"/>
</dbReference>
<dbReference type="NCBIfam" id="TIGR00196">
    <property type="entry name" value="yjeF_cterm"/>
    <property type="match status" value="1"/>
</dbReference>
<evidence type="ECO:0000256" key="7">
    <source>
        <dbReference type="ARBA" id="ARBA00023027"/>
    </source>
</evidence>
<feature type="binding site" evidence="12">
    <location>
        <begin position="476"/>
        <end position="480"/>
    </location>
    <ligand>
        <name>AMP</name>
        <dbReference type="ChEBI" id="CHEBI:456215"/>
    </ligand>
</feature>
<organism evidence="16 17">
    <name type="scientific">Parvibium lacunae</name>
    <dbReference type="NCBI Taxonomy" id="1888893"/>
    <lineage>
        <taxon>Bacteria</taxon>
        <taxon>Pseudomonadati</taxon>
        <taxon>Pseudomonadota</taxon>
        <taxon>Betaproteobacteria</taxon>
        <taxon>Burkholderiales</taxon>
        <taxon>Alcaligenaceae</taxon>
        <taxon>Parvibium</taxon>
    </lineage>
</organism>
<comment type="similarity">
    <text evidence="2">In the N-terminal section; belongs to the NnrE/AIBP family.</text>
</comment>
<dbReference type="GO" id="GO:0052855">
    <property type="term" value="F:ADP-dependent NAD(P)H-hydrate dehydratase activity"/>
    <property type="evidence" value="ECO:0007669"/>
    <property type="project" value="UniProtKB-UniRule"/>
</dbReference>
<reference evidence="16 17" key="1">
    <citation type="journal article" date="2018" name="Int. J. Syst. Evol. Microbiol.">
        <title>Parvibium lacunae gen. nov., sp. nov., a new member of the family Alcaligenaceae isolated from a freshwater pond.</title>
        <authorList>
            <person name="Chen W.M."/>
            <person name="Xie P.B."/>
            <person name="Hsu M.Y."/>
            <person name="Sheu S.Y."/>
        </authorList>
    </citation>
    <scope>NUCLEOTIDE SEQUENCE [LARGE SCALE GENOMIC DNA]</scope>
    <source>
        <strain evidence="16 17">KMB9</strain>
    </source>
</reference>
<dbReference type="PANTHER" id="PTHR12592:SF0">
    <property type="entry name" value="ATP-DEPENDENT (S)-NAD(P)H-HYDRATE DEHYDRATASE"/>
    <property type="match status" value="1"/>
</dbReference>
<dbReference type="InterPro" id="IPR000631">
    <property type="entry name" value="CARKD"/>
</dbReference>
<dbReference type="Gene3D" id="3.40.1190.20">
    <property type="match status" value="1"/>
</dbReference>
<name>A0A368L862_9BURK</name>
<keyword evidence="4 12" id="KW-0547">Nucleotide-binding</keyword>
<keyword evidence="17" id="KW-1185">Reference proteome</keyword>
<protein>
    <recommendedName>
        <fullName evidence="12">ADP-dependent (S)-NAD(P)H-hydrate dehydratase</fullName>
        <ecNumber evidence="12">4.2.1.136</ecNumber>
    </recommendedName>
    <alternativeName>
        <fullName evidence="12">ADP-dependent NAD(P)HX dehydratase</fullName>
    </alternativeName>
</protein>
<evidence type="ECO:0000256" key="3">
    <source>
        <dbReference type="ARBA" id="ARBA00009524"/>
    </source>
</evidence>
<evidence type="ECO:0000256" key="13">
    <source>
        <dbReference type="SAM" id="MobiDB-lite"/>
    </source>
</evidence>
<feature type="domain" description="YjeF N-terminal" evidence="15">
    <location>
        <begin position="27"/>
        <end position="242"/>
    </location>
</feature>
<dbReference type="AlphaFoldDB" id="A0A368L862"/>
<evidence type="ECO:0000256" key="2">
    <source>
        <dbReference type="ARBA" id="ARBA00006001"/>
    </source>
</evidence>
<evidence type="ECO:0000256" key="4">
    <source>
        <dbReference type="ARBA" id="ARBA00022741"/>
    </source>
</evidence>
<feature type="compositionally biased region" description="Polar residues" evidence="13">
    <location>
        <begin position="572"/>
        <end position="582"/>
    </location>
</feature>
<feature type="region of interest" description="Disordered" evidence="13">
    <location>
        <begin position="1"/>
        <end position="24"/>
    </location>
</feature>
<dbReference type="Proteomes" id="UP000252357">
    <property type="component" value="Unassembled WGS sequence"/>
</dbReference>
<evidence type="ECO:0000256" key="11">
    <source>
        <dbReference type="ARBA" id="ARBA00049209"/>
    </source>
</evidence>
<dbReference type="SUPFAM" id="SSF64153">
    <property type="entry name" value="YjeF N-terminal domain-like"/>
    <property type="match status" value="1"/>
</dbReference>
<evidence type="ECO:0000313" key="16">
    <source>
        <dbReference type="EMBL" id="RCS59797.1"/>
    </source>
</evidence>
<dbReference type="SUPFAM" id="SSF53613">
    <property type="entry name" value="Ribokinase-like"/>
    <property type="match status" value="1"/>
</dbReference>
<dbReference type="PROSITE" id="PS51383">
    <property type="entry name" value="YJEF_C_3"/>
    <property type="match status" value="1"/>
</dbReference>
<evidence type="ECO:0000256" key="6">
    <source>
        <dbReference type="ARBA" id="ARBA00022857"/>
    </source>
</evidence>
<comment type="function">
    <text evidence="9">Bifunctional enzyme that catalyzes the epimerization of the S- and R-forms of NAD(P)HX and the dehydration of the S-form of NAD(P)HX at the expense of ADP, which is converted to AMP. This allows the repair of both epimers of NAD(P)HX, a damaged form of NAD(P)H that is a result of enzymatic or heat-dependent hydration.</text>
</comment>
<dbReference type="GO" id="GO:0005524">
    <property type="term" value="F:ATP binding"/>
    <property type="evidence" value="ECO:0007669"/>
    <property type="project" value="UniProtKB-KW"/>
</dbReference>
<feature type="compositionally biased region" description="Basic and acidic residues" evidence="13">
    <location>
        <begin position="561"/>
        <end position="571"/>
    </location>
</feature>
<evidence type="ECO:0000256" key="9">
    <source>
        <dbReference type="ARBA" id="ARBA00025153"/>
    </source>
</evidence>
<feature type="binding site" evidence="12">
    <location>
        <position position="506"/>
    </location>
    <ligand>
        <name>(6S)-NADPHX</name>
        <dbReference type="ChEBI" id="CHEBI:64076"/>
    </ligand>
</feature>
<feature type="binding site" evidence="12">
    <location>
        <position position="358"/>
    </location>
    <ligand>
        <name>(6S)-NADPHX</name>
        <dbReference type="ChEBI" id="CHEBI:64076"/>
    </ligand>
</feature>
<feature type="binding site" evidence="12">
    <location>
        <position position="505"/>
    </location>
    <ligand>
        <name>AMP</name>
        <dbReference type="ChEBI" id="CHEBI:456215"/>
    </ligand>
</feature>
<evidence type="ECO:0000313" key="17">
    <source>
        <dbReference type="Proteomes" id="UP000252357"/>
    </source>
</evidence>
<dbReference type="Pfam" id="PF01256">
    <property type="entry name" value="Carb_kinase"/>
    <property type="match status" value="1"/>
</dbReference>
<feature type="region of interest" description="Disordered" evidence="13">
    <location>
        <begin position="560"/>
        <end position="584"/>
    </location>
</feature>
<evidence type="ECO:0000256" key="10">
    <source>
        <dbReference type="ARBA" id="ARBA00048238"/>
    </source>
</evidence>
<keyword evidence="7 12" id="KW-0520">NAD</keyword>
<comment type="subunit">
    <text evidence="12">Homotetramer.</text>
</comment>
<keyword evidence="5 12" id="KW-0067">ATP-binding</keyword>
<dbReference type="Pfam" id="PF03853">
    <property type="entry name" value="YjeF_N"/>
    <property type="match status" value="1"/>
</dbReference>
<dbReference type="EMBL" id="QPGB01000001">
    <property type="protein sequence ID" value="RCS59797.1"/>
    <property type="molecule type" value="Genomic_DNA"/>
</dbReference>
<comment type="catalytic activity">
    <reaction evidence="11 12">
        <text>(6S)-NADPHX + ADP = AMP + phosphate + NADPH + H(+)</text>
        <dbReference type="Rhea" id="RHEA:32235"/>
        <dbReference type="ChEBI" id="CHEBI:15378"/>
        <dbReference type="ChEBI" id="CHEBI:43474"/>
        <dbReference type="ChEBI" id="CHEBI:57783"/>
        <dbReference type="ChEBI" id="CHEBI:64076"/>
        <dbReference type="ChEBI" id="CHEBI:456215"/>
        <dbReference type="ChEBI" id="CHEBI:456216"/>
        <dbReference type="EC" id="4.2.1.136"/>
    </reaction>
</comment>
<feature type="domain" description="YjeF C-terminal" evidence="14">
    <location>
        <begin position="256"/>
        <end position="603"/>
    </location>
</feature>
<comment type="similarity">
    <text evidence="3">In the C-terminal section; belongs to the NnrD/CARKD family.</text>
</comment>
<evidence type="ECO:0000256" key="1">
    <source>
        <dbReference type="ARBA" id="ARBA00001958"/>
    </source>
</evidence>
<dbReference type="InterPro" id="IPR029056">
    <property type="entry name" value="Ribokinase-like"/>
</dbReference>
<dbReference type="HAMAP" id="MF_01965">
    <property type="entry name" value="NADHX_dehydratase"/>
    <property type="match status" value="1"/>
</dbReference>
<comment type="catalytic activity">
    <reaction evidence="10 12">
        <text>(6S)-NADHX + ADP = AMP + phosphate + NADH + H(+)</text>
        <dbReference type="Rhea" id="RHEA:32223"/>
        <dbReference type="ChEBI" id="CHEBI:15378"/>
        <dbReference type="ChEBI" id="CHEBI:43474"/>
        <dbReference type="ChEBI" id="CHEBI:57945"/>
        <dbReference type="ChEBI" id="CHEBI:64074"/>
        <dbReference type="ChEBI" id="CHEBI:456215"/>
        <dbReference type="ChEBI" id="CHEBI:456216"/>
        <dbReference type="EC" id="4.2.1.136"/>
    </reaction>
</comment>
<feature type="binding site" evidence="12">
    <location>
        <position position="293"/>
    </location>
    <ligand>
        <name>(6S)-NADPHX</name>
        <dbReference type="ChEBI" id="CHEBI:64076"/>
    </ligand>
</feature>
<comment type="caution">
    <text evidence="16">The sequence shown here is derived from an EMBL/GenBank/DDBJ whole genome shotgun (WGS) entry which is preliminary data.</text>
</comment>
<sequence length="605" mass="64510">MSKQDVTPTGLHPHDERINAQSPSLPVRTVNQVRHDEQLLQQTFPNQQLVAWAGACAARWLQENGELVANAIIWVLAGPGHNGADAYVCARHLHNRGYTVRLFSLNPNSTATQLARAAWLQDGGQIETEFPPLASTLANERPSWILDGLFGIGLNRAPQGQAAQWISEVHVYQRVSQTRVLALDIPSGLDANNGNPHGENCLRADATLTFLSLKPGLLTGAAADYRGELWLASWPHSPDESDQINHPSEATQQARLNSLACFQALLPQRQANSHKGIAGTACLIGGADGMEGALLLAAQAALLSGAGKVYLQTLATQADTANLLMRMAQPELLGLPTGWSATLEHTLQHAQAIAIGPGLGQTTAAQQHLLALLQYRPGLARQIAHPNAPNTAPSASTDWQQRGLPPLILDADALNLLANHPAIRQALQQYSGSRILTPHPLEAARLLGCDVATVQADRLSAARLLARQYAAWIVLKGSGSVICGPDERVWINVTGNASLATAGTGDILTGTLSSLLAQGMSVLPAIQAAVWLHGYAAELAWADFAHSAAAQRPFTAPATRLGDRPFADSHRTQPSPTPNSAQGLRGLTATELGKFIRIALNQWLH</sequence>
<keyword evidence="6 12" id="KW-0521">NADP</keyword>
<dbReference type="PANTHER" id="PTHR12592">
    <property type="entry name" value="ATP-DEPENDENT (S)-NAD(P)H-HYDRATE DEHYDRATASE FAMILY MEMBER"/>
    <property type="match status" value="1"/>
</dbReference>
<dbReference type="Gene3D" id="3.40.50.10260">
    <property type="entry name" value="YjeF N-terminal domain"/>
    <property type="match status" value="1"/>
</dbReference>
<dbReference type="PROSITE" id="PS51385">
    <property type="entry name" value="YJEF_N"/>
    <property type="match status" value="1"/>
</dbReference>
<comment type="similarity">
    <text evidence="12">Belongs to the NnrD/CARKD family.</text>
</comment>
<comment type="cofactor">
    <cofactor evidence="1">
        <name>K(+)</name>
        <dbReference type="ChEBI" id="CHEBI:29103"/>
    </cofactor>
</comment>